<keyword evidence="4" id="KW-0732">Signal</keyword>
<dbReference type="GO" id="GO:0015074">
    <property type="term" value="P:DNA integration"/>
    <property type="evidence" value="ECO:0007669"/>
    <property type="project" value="InterPro"/>
</dbReference>
<dbReference type="OrthoDB" id="3943630at2759"/>
<reference evidence="5" key="1">
    <citation type="journal article" date="2020" name="Stud. Mycol.">
        <title>101 Dothideomycetes genomes: a test case for predicting lifestyles and emergence of pathogens.</title>
        <authorList>
            <person name="Haridas S."/>
            <person name="Albert R."/>
            <person name="Binder M."/>
            <person name="Bloem J."/>
            <person name="Labutti K."/>
            <person name="Salamov A."/>
            <person name="Andreopoulos B."/>
            <person name="Baker S."/>
            <person name="Barry K."/>
            <person name="Bills G."/>
            <person name="Bluhm B."/>
            <person name="Cannon C."/>
            <person name="Castanera R."/>
            <person name="Culley D."/>
            <person name="Daum C."/>
            <person name="Ezra D."/>
            <person name="Gonzalez J."/>
            <person name="Henrissat B."/>
            <person name="Kuo A."/>
            <person name="Liang C."/>
            <person name="Lipzen A."/>
            <person name="Lutzoni F."/>
            <person name="Magnuson J."/>
            <person name="Mondo S."/>
            <person name="Nolan M."/>
            <person name="Ohm R."/>
            <person name="Pangilinan J."/>
            <person name="Park H.-J."/>
            <person name="Ramirez L."/>
            <person name="Alfaro M."/>
            <person name="Sun H."/>
            <person name="Tritt A."/>
            <person name="Yoshinaga Y."/>
            <person name="Zwiers L.-H."/>
            <person name="Turgeon B."/>
            <person name="Goodwin S."/>
            <person name="Spatafora J."/>
            <person name="Crous P."/>
            <person name="Grigoriev I."/>
        </authorList>
    </citation>
    <scope>NUCLEOTIDE SEQUENCE</scope>
    <source>
        <strain evidence="5">ATCC 74209</strain>
    </source>
</reference>
<keyword evidence="3" id="KW-0472">Membrane</keyword>
<keyword evidence="1" id="KW-0233">DNA recombination</keyword>
<evidence type="ECO:0000313" key="6">
    <source>
        <dbReference type="Proteomes" id="UP000799536"/>
    </source>
</evidence>
<feature type="signal peptide" evidence="4">
    <location>
        <begin position="1"/>
        <end position="23"/>
    </location>
</feature>
<dbReference type="GO" id="GO:0003677">
    <property type="term" value="F:DNA binding"/>
    <property type="evidence" value="ECO:0007669"/>
    <property type="project" value="InterPro"/>
</dbReference>
<dbReference type="InterPro" id="IPR021842">
    <property type="entry name" value="DUF3435"/>
</dbReference>
<dbReference type="AlphaFoldDB" id="A0A9P4JR64"/>
<dbReference type="SUPFAM" id="SSF56349">
    <property type="entry name" value="DNA breaking-rejoining enzymes"/>
    <property type="match status" value="1"/>
</dbReference>
<dbReference type="InterPro" id="IPR011010">
    <property type="entry name" value="DNA_brk_join_enz"/>
</dbReference>
<evidence type="ECO:0000256" key="2">
    <source>
        <dbReference type="SAM" id="MobiDB-lite"/>
    </source>
</evidence>
<dbReference type="Gene3D" id="1.10.443.10">
    <property type="entry name" value="Intergrase catalytic core"/>
    <property type="match status" value="1"/>
</dbReference>
<name>A0A9P4JR64_9PLEO</name>
<dbReference type="GO" id="GO:0006310">
    <property type="term" value="P:DNA recombination"/>
    <property type="evidence" value="ECO:0007669"/>
    <property type="project" value="UniProtKB-KW"/>
</dbReference>
<dbReference type="InterPro" id="IPR013762">
    <property type="entry name" value="Integrase-like_cat_sf"/>
</dbReference>
<dbReference type="PANTHER" id="PTHR37535:SF3">
    <property type="entry name" value="FLUG DOMAIN-CONTAINING PROTEIN"/>
    <property type="match status" value="1"/>
</dbReference>
<organism evidence="5 6">
    <name type="scientific">Delitschia confertaspora ATCC 74209</name>
    <dbReference type="NCBI Taxonomy" id="1513339"/>
    <lineage>
        <taxon>Eukaryota</taxon>
        <taxon>Fungi</taxon>
        <taxon>Dikarya</taxon>
        <taxon>Ascomycota</taxon>
        <taxon>Pezizomycotina</taxon>
        <taxon>Dothideomycetes</taxon>
        <taxon>Pleosporomycetidae</taxon>
        <taxon>Pleosporales</taxon>
        <taxon>Delitschiaceae</taxon>
        <taxon>Delitschia</taxon>
    </lineage>
</organism>
<evidence type="ECO:0000313" key="5">
    <source>
        <dbReference type="EMBL" id="KAF2201612.1"/>
    </source>
</evidence>
<dbReference type="EMBL" id="ML993968">
    <property type="protein sequence ID" value="KAF2201612.1"/>
    <property type="molecule type" value="Genomic_DNA"/>
</dbReference>
<keyword evidence="3" id="KW-1133">Transmembrane helix</keyword>
<proteinExistence type="predicted"/>
<evidence type="ECO:0000256" key="1">
    <source>
        <dbReference type="ARBA" id="ARBA00023172"/>
    </source>
</evidence>
<keyword evidence="3" id="KW-0812">Transmembrane</keyword>
<protein>
    <recommendedName>
        <fullName evidence="7">Tyr recombinase domain-containing protein</fullName>
    </recommendedName>
</protein>
<evidence type="ECO:0000256" key="4">
    <source>
        <dbReference type="SAM" id="SignalP"/>
    </source>
</evidence>
<keyword evidence="6" id="KW-1185">Reference proteome</keyword>
<dbReference type="Proteomes" id="UP000799536">
    <property type="component" value="Unassembled WGS sequence"/>
</dbReference>
<feature type="chain" id="PRO_5040452772" description="Tyr recombinase domain-containing protein" evidence="4">
    <location>
        <begin position="24"/>
        <end position="277"/>
    </location>
</feature>
<dbReference type="PANTHER" id="PTHR37535">
    <property type="entry name" value="FLUG DOMAIN PROTEIN"/>
    <property type="match status" value="1"/>
</dbReference>
<dbReference type="Pfam" id="PF11917">
    <property type="entry name" value="DUF3435"/>
    <property type="match status" value="1"/>
</dbReference>
<evidence type="ECO:0008006" key="7">
    <source>
        <dbReference type="Google" id="ProtNLM"/>
    </source>
</evidence>
<gene>
    <name evidence="5" type="ORF">GQ43DRAFT_29730</name>
</gene>
<accession>A0A9P4JR64</accession>
<feature type="transmembrane region" description="Helical" evidence="3">
    <location>
        <begin position="250"/>
        <end position="268"/>
    </location>
</feature>
<evidence type="ECO:0000256" key="3">
    <source>
        <dbReference type="SAM" id="Phobius"/>
    </source>
</evidence>
<sequence>MKSQQRDTCVLSLILLCLHWADAAIVGYKTIADLMSKRPPPGSTICRFRIEPEMAEIPIMRRINPDGKVSATKILTAGCLAKQILGVGQRAGYEEPLTPYCFRRGFGNNLDKVATPAQRRQLMGHSDDSIFQHYISSIVGLDSQSFVQGKQQHSELIDYARSMSLGRNTLAPQPPRSTLIEPIRPYTQDFLTPTLSPSKAYDRRRQLQKKKYLDKRQNFFKGDGDRTPAPEKCGENYLKPEKDQRSPSRYLKLFFGINLIVKFFSIAFSRGPILAYH</sequence>
<feature type="region of interest" description="Disordered" evidence="2">
    <location>
        <begin position="218"/>
        <end position="242"/>
    </location>
</feature>
<comment type="caution">
    <text evidence="5">The sequence shown here is derived from an EMBL/GenBank/DDBJ whole genome shotgun (WGS) entry which is preliminary data.</text>
</comment>